<evidence type="ECO:0000256" key="15">
    <source>
        <dbReference type="ARBA" id="ARBA00034505"/>
    </source>
</evidence>
<sequence>MEFITALRGTSFDDQKPSLFELLSEQQLSALLPPTLRYLLVHATHRSPRYLLPLLNSFDELYAFLLLIVERHYLITRGGSFTEHFYGLKREKSLAAEIPRASARAPAIVRDTLKLSRVDIWRNLAVMVGVPYVKRKLDEGYEINAPRALLGSAYTNLPPNPTWKQRFLHYYRWFLRNIYPSVNAAYYFALLAFNLAYLFDNSKYHNPFLWMIGTRIRRMTGADFAAIEALGDRAGRGAGPGPSSMLSPRDLGAKVLGSLSVLLPISIFALKFLEWWYASDFAKQLSRRAAESLDLPPPIVSGVEVNNPKAAVKPQPQAGQKKETTDIEDGEDGEDEKAMVERAPIAKPSLLPIYTVSPPSNSELCPICCDDITTPTACQTGVVYCYTCIHKWMNGIHPRQEAFMADKVGKWESGESRCAVSGRRVLGGTEGLRRIMVYQTYNDALAAGLVSVDATTQAVTLRVDTTNKYASDGSQGGRPSVRIESIAPVNEGLVIGDFAHMPGSVCGGWPAFWMYGPNWPYGGEVDIIEGANMAYTNLMSAHTADNCYLPTNPSLLATGTPELTNCNTTGGCNYAAPLSDPSSYGDAFNAVGGGVYALQWAAASGIQIWHFSRDDVPQDIVAKQPDPRGWGLPQALFGTTGMCDAAEHFSNMSIVLNIDLCGQYTDGLWSGGSCGSYAPTCEDWVGNNPGALTDLYWEVNYIDVYSLAANPVVSVAAVQTTASIQSSTTASIQSSTTAAAAIVSPAASSVASVQPLDTTLVPIVVAPGAITSADIPTQPSFAATQQQQGTPSNAAGASVSSILSSLSSSSLNQAIAAGVAAGAAAAAAANNNPSAIGAFSYLGCFSSSTGFATFNVSGIDLSLTLGRCAALCADHIYFGAADQTCYCANALDASTSALSSSANCNRACPGNSTEFCGGDTGTSSNVDAILPDVTLLTVYANAQANIQSVAQVSIQPSAQSTISPALPKPAPALGLNAPNLTRTITSTIFYLTICPTNPANLVTTTYSSTITMFPTATMLNFIPITTLTQQCNGCGSKGASTVTLAVPKAVVATTQTAQLNGPGSATGPNRPANTWVTAGASKMGGASLVVVIVSALAVVLI</sequence>
<evidence type="ECO:0000256" key="10">
    <source>
        <dbReference type="ARBA" id="ARBA00022927"/>
    </source>
</evidence>
<feature type="region of interest" description="Disordered" evidence="16">
    <location>
        <begin position="306"/>
        <end position="336"/>
    </location>
</feature>
<evidence type="ECO:0000256" key="1">
    <source>
        <dbReference type="ARBA" id="ARBA00004585"/>
    </source>
</evidence>
<dbReference type="Gene3D" id="2.60.120.200">
    <property type="match status" value="1"/>
</dbReference>
<dbReference type="CDD" id="cd02181">
    <property type="entry name" value="GH16_fungal_Lam16A_glucanase"/>
    <property type="match status" value="1"/>
</dbReference>
<dbReference type="Proteomes" id="UP000241462">
    <property type="component" value="Unassembled WGS sequence"/>
</dbReference>
<comment type="similarity">
    <text evidence="3">Belongs to the pex2/pex10/pex12 family.</text>
</comment>
<dbReference type="Gene3D" id="3.30.40.10">
    <property type="entry name" value="Zinc/RING finger domain, C3HC4 (zinc finger)"/>
    <property type="match status" value="1"/>
</dbReference>
<dbReference type="PANTHER" id="PTHR12888:SF0">
    <property type="entry name" value="PEROXISOME ASSEMBLY PROTEIN 12"/>
    <property type="match status" value="1"/>
</dbReference>
<dbReference type="GO" id="GO:0016562">
    <property type="term" value="P:protein import into peroxisome matrix, receptor recycling"/>
    <property type="evidence" value="ECO:0007669"/>
    <property type="project" value="UniProtKB-ARBA"/>
</dbReference>
<feature type="transmembrane region" description="Helical" evidence="17">
    <location>
        <begin position="178"/>
        <end position="199"/>
    </location>
</feature>
<keyword evidence="6 17" id="KW-0812">Transmembrane</keyword>
<dbReference type="GO" id="GO:1990429">
    <property type="term" value="C:peroxisomal importomer complex"/>
    <property type="evidence" value="ECO:0007669"/>
    <property type="project" value="TreeGrafter"/>
</dbReference>
<dbReference type="Pfam" id="PF01822">
    <property type="entry name" value="WSC"/>
    <property type="match status" value="1"/>
</dbReference>
<evidence type="ECO:0000256" key="5">
    <source>
        <dbReference type="ARBA" id="ARBA00022448"/>
    </source>
</evidence>
<dbReference type="InParanoid" id="A0A2T3AKA4"/>
<evidence type="ECO:0000259" key="18">
    <source>
        <dbReference type="PROSITE" id="PS51212"/>
    </source>
</evidence>
<dbReference type="InterPro" id="IPR002889">
    <property type="entry name" value="WSC_carb-bd"/>
</dbReference>
<dbReference type="GO" id="GO:0004842">
    <property type="term" value="F:ubiquitin-protein transferase activity"/>
    <property type="evidence" value="ECO:0007669"/>
    <property type="project" value="TreeGrafter"/>
</dbReference>
<comment type="subcellular location">
    <subcellularLocation>
        <location evidence="1">Peroxisome membrane</location>
        <topology evidence="1">Multi-pass membrane protein</topology>
    </subcellularLocation>
</comment>
<evidence type="ECO:0000256" key="8">
    <source>
        <dbReference type="ARBA" id="ARBA00022771"/>
    </source>
</evidence>
<dbReference type="GO" id="GO:0006513">
    <property type="term" value="P:protein monoubiquitination"/>
    <property type="evidence" value="ECO:0007669"/>
    <property type="project" value="TreeGrafter"/>
</dbReference>
<dbReference type="InterPro" id="IPR006845">
    <property type="entry name" value="Pex_N"/>
</dbReference>
<dbReference type="PROSITE" id="PS51762">
    <property type="entry name" value="GH16_2"/>
    <property type="match status" value="1"/>
</dbReference>
<feature type="domain" description="WSC" evidence="18">
    <location>
        <begin position="838"/>
        <end position="928"/>
    </location>
</feature>
<evidence type="ECO:0000256" key="6">
    <source>
        <dbReference type="ARBA" id="ARBA00022692"/>
    </source>
</evidence>
<dbReference type="GO" id="GO:0005975">
    <property type="term" value="P:carbohydrate metabolic process"/>
    <property type="evidence" value="ECO:0007669"/>
    <property type="project" value="InterPro"/>
</dbReference>
<organism evidence="20 21">
    <name type="scientific">Coniella lustricola</name>
    <dbReference type="NCBI Taxonomy" id="2025994"/>
    <lineage>
        <taxon>Eukaryota</taxon>
        <taxon>Fungi</taxon>
        <taxon>Dikarya</taxon>
        <taxon>Ascomycota</taxon>
        <taxon>Pezizomycotina</taxon>
        <taxon>Sordariomycetes</taxon>
        <taxon>Sordariomycetidae</taxon>
        <taxon>Diaporthales</taxon>
        <taxon>Schizoparmaceae</taxon>
        <taxon>Coniella</taxon>
    </lineage>
</organism>
<evidence type="ECO:0000256" key="13">
    <source>
        <dbReference type="ARBA" id="ARBA00023140"/>
    </source>
</evidence>
<evidence type="ECO:0000256" key="14">
    <source>
        <dbReference type="ARBA" id="ARBA00029692"/>
    </source>
</evidence>
<dbReference type="SUPFAM" id="SSF49899">
    <property type="entry name" value="Concanavalin A-like lectins/glucanases"/>
    <property type="match status" value="1"/>
</dbReference>
<feature type="transmembrane region" description="Helical" evidence="17">
    <location>
        <begin position="255"/>
        <end position="278"/>
    </location>
</feature>
<keyword evidence="11 17" id="KW-1133">Transmembrane helix</keyword>
<evidence type="ECO:0000259" key="19">
    <source>
        <dbReference type="PROSITE" id="PS51762"/>
    </source>
</evidence>
<dbReference type="STRING" id="2025994.A0A2T3AKA4"/>
<evidence type="ECO:0000256" key="3">
    <source>
        <dbReference type="ARBA" id="ARBA00008704"/>
    </source>
</evidence>
<comment type="subunit">
    <text evidence="15">Component of the PEX2-PEX10-PEX12 retrotranslocation channel, composed of PEX2, PEX10 and PEX12.</text>
</comment>
<evidence type="ECO:0000313" key="20">
    <source>
        <dbReference type="EMBL" id="PSS02095.1"/>
    </source>
</evidence>
<keyword evidence="8" id="KW-0863">Zinc-finger</keyword>
<reference evidence="20 21" key="1">
    <citation type="journal article" date="2018" name="Mycol. Prog.">
        <title>Coniella lustricola, a new species from submerged detritus.</title>
        <authorList>
            <person name="Raudabaugh D.B."/>
            <person name="Iturriaga T."/>
            <person name="Carver A."/>
            <person name="Mondo S."/>
            <person name="Pangilinan J."/>
            <person name="Lipzen A."/>
            <person name="He G."/>
            <person name="Amirebrahimi M."/>
            <person name="Grigoriev I.V."/>
            <person name="Miller A.N."/>
        </authorList>
    </citation>
    <scope>NUCLEOTIDE SEQUENCE [LARGE SCALE GENOMIC DNA]</scope>
    <source>
        <strain evidence="20 21">B22-T-1</strain>
    </source>
</reference>
<evidence type="ECO:0000256" key="4">
    <source>
        <dbReference type="ARBA" id="ARBA00018980"/>
    </source>
</evidence>
<dbReference type="PROSITE" id="PS51212">
    <property type="entry name" value="WSC"/>
    <property type="match status" value="1"/>
</dbReference>
<dbReference type="SUPFAM" id="SSF57850">
    <property type="entry name" value="RING/U-box"/>
    <property type="match status" value="1"/>
</dbReference>
<dbReference type="InterPro" id="IPR017375">
    <property type="entry name" value="PEX12"/>
</dbReference>
<evidence type="ECO:0000256" key="7">
    <source>
        <dbReference type="ARBA" id="ARBA00022723"/>
    </source>
</evidence>
<dbReference type="OrthoDB" id="107372at2759"/>
<accession>A0A2T3AKA4</accession>
<feature type="domain" description="GH16" evidence="19">
    <location>
        <begin position="390"/>
        <end position="710"/>
    </location>
</feature>
<comment type="pathway">
    <text evidence="2">Protein modification; protein ubiquitination.</text>
</comment>
<evidence type="ECO:0000256" key="2">
    <source>
        <dbReference type="ARBA" id="ARBA00004906"/>
    </source>
</evidence>
<dbReference type="InterPro" id="IPR000757">
    <property type="entry name" value="Beta-glucanase-like"/>
</dbReference>
<dbReference type="Pfam" id="PF26113">
    <property type="entry name" value="GH16_XgeA"/>
    <property type="match status" value="1"/>
</dbReference>
<evidence type="ECO:0000256" key="16">
    <source>
        <dbReference type="SAM" id="MobiDB-lite"/>
    </source>
</evidence>
<dbReference type="Pfam" id="PF04757">
    <property type="entry name" value="Pex2_Pex12"/>
    <property type="match status" value="1"/>
</dbReference>
<feature type="compositionally biased region" description="Acidic residues" evidence="16">
    <location>
        <begin position="326"/>
        <end position="335"/>
    </location>
</feature>
<dbReference type="EMBL" id="KZ678379">
    <property type="protein sequence ID" value="PSS02095.1"/>
    <property type="molecule type" value="Genomic_DNA"/>
</dbReference>
<keyword evidence="5" id="KW-0813">Transport</keyword>
<proteinExistence type="inferred from homology"/>
<protein>
    <recommendedName>
        <fullName evidence="4">Peroxisome assembly protein 12</fullName>
    </recommendedName>
    <alternativeName>
        <fullName evidence="14">Peroxin-12</fullName>
    </alternativeName>
</protein>
<keyword evidence="21" id="KW-1185">Reference proteome</keyword>
<dbReference type="SMART" id="SM00321">
    <property type="entry name" value="WSC"/>
    <property type="match status" value="1"/>
</dbReference>
<keyword evidence="9" id="KW-0862">Zinc</keyword>
<evidence type="ECO:0000256" key="12">
    <source>
        <dbReference type="ARBA" id="ARBA00023136"/>
    </source>
</evidence>
<keyword evidence="7" id="KW-0479">Metal-binding</keyword>
<evidence type="ECO:0000313" key="21">
    <source>
        <dbReference type="Proteomes" id="UP000241462"/>
    </source>
</evidence>
<name>A0A2T3AKA4_9PEZI</name>
<dbReference type="GO" id="GO:0005778">
    <property type="term" value="C:peroxisomal membrane"/>
    <property type="evidence" value="ECO:0007669"/>
    <property type="project" value="UniProtKB-SubCell"/>
</dbReference>
<dbReference type="InterPro" id="IPR013083">
    <property type="entry name" value="Znf_RING/FYVE/PHD"/>
</dbReference>
<keyword evidence="10" id="KW-0653">Protein transport</keyword>
<dbReference type="PANTHER" id="PTHR12888">
    <property type="entry name" value="PEROXISOME ASSEMBLY PROTEIN 12 PEROXIN-12"/>
    <property type="match status" value="1"/>
</dbReference>
<evidence type="ECO:0000256" key="9">
    <source>
        <dbReference type="ARBA" id="ARBA00022833"/>
    </source>
</evidence>
<evidence type="ECO:0000256" key="17">
    <source>
        <dbReference type="SAM" id="Phobius"/>
    </source>
</evidence>
<dbReference type="InterPro" id="IPR013320">
    <property type="entry name" value="ConA-like_dom_sf"/>
</dbReference>
<keyword evidence="13" id="KW-0576">Peroxisome</keyword>
<keyword evidence="12 17" id="KW-0472">Membrane</keyword>
<gene>
    <name evidence="20" type="ORF">BD289DRAFT_360249</name>
</gene>
<dbReference type="GO" id="GO:0004553">
    <property type="term" value="F:hydrolase activity, hydrolyzing O-glycosyl compounds"/>
    <property type="evidence" value="ECO:0007669"/>
    <property type="project" value="InterPro"/>
</dbReference>
<dbReference type="AlphaFoldDB" id="A0A2T3AKA4"/>
<evidence type="ECO:0000256" key="11">
    <source>
        <dbReference type="ARBA" id="ARBA00022989"/>
    </source>
</evidence>
<dbReference type="GO" id="GO:0008270">
    <property type="term" value="F:zinc ion binding"/>
    <property type="evidence" value="ECO:0007669"/>
    <property type="project" value="UniProtKB-KW"/>
</dbReference>